<organism evidence="3 4">
    <name type="scientific">Enterovibrio gelatinilyticus</name>
    <dbReference type="NCBI Taxonomy" id="2899819"/>
    <lineage>
        <taxon>Bacteria</taxon>
        <taxon>Pseudomonadati</taxon>
        <taxon>Pseudomonadota</taxon>
        <taxon>Gammaproteobacteria</taxon>
        <taxon>Vibrionales</taxon>
        <taxon>Vibrionaceae</taxon>
        <taxon>Enterovibrio</taxon>
    </lineage>
</organism>
<dbReference type="PANTHER" id="PTHR43597">
    <property type="entry name" value="SULFUR ACCEPTOR PROTEIN CSDE"/>
    <property type="match status" value="1"/>
</dbReference>
<proteinExistence type="inferred from homology"/>
<dbReference type="Gene3D" id="3.90.1010.10">
    <property type="match status" value="1"/>
</dbReference>
<protein>
    <submittedName>
        <fullName evidence="3">Cysteine desulfurase sulfur acceptor subunit CsdE</fullName>
        <ecNumber evidence="3">2.8.1.7</ecNumber>
    </submittedName>
</protein>
<comment type="caution">
    <text evidence="3">The sequence shown here is derived from an EMBL/GenBank/DDBJ whole genome shotgun (WGS) entry which is preliminary data.</text>
</comment>
<dbReference type="EC" id="2.8.1.7" evidence="3"/>
<keyword evidence="4" id="KW-1185">Reference proteome</keyword>
<accession>A0ABT5R4L4</accession>
<dbReference type="NCBIfam" id="TIGR03391">
    <property type="entry name" value="FeS_syn_CsdE"/>
    <property type="match status" value="1"/>
</dbReference>
<dbReference type="Proteomes" id="UP001149400">
    <property type="component" value="Unassembled WGS sequence"/>
</dbReference>
<feature type="domain" description="Fe-S metabolism associated" evidence="2">
    <location>
        <begin position="20"/>
        <end position="139"/>
    </location>
</feature>
<evidence type="ECO:0000259" key="2">
    <source>
        <dbReference type="Pfam" id="PF02657"/>
    </source>
</evidence>
<comment type="similarity">
    <text evidence="1">Belongs to the SufE family.</text>
</comment>
<sequence>MTNFPAHPFGTEITTANIIDSMKNCRGWEDKYRLIIQLGKRLPSLEDHLKSKSVSISGCESNVWLIWKNNNNSYQFAADSDARIVKGLLALILAASEGKTHEELMAFNFEKYFEEMYLLDHLSPSRNNGIRAIIDQIKHI</sequence>
<dbReference type="InterPro" id="IPR003808">
    <property type="entry name" value="Fe-S_metab-assoc_dom"/>
</dbReference>
<dbReference type="RefSeq" id="WP_274166024.1">
    <property type="nucleotide sequence ID" value="NZ_JAJUBC010000026.1"/>
</dbReference>
<dbReference type="Pfam" id="PF02657">
    <property type="entry name" value="SufE"/>
    <property type="match status" value="1"/>
</dbReference>
<name>A0ABT5R4L4_9GAMM</name>
<dbReference type="GO" id="GO:0031071">
    <property type="term" value="F:cysteine desulfurase activity"/>
    <property type="evidence" value="ECO:0007669"/>
    <property type="project" value="UniProtKB-EC"/>
</dbReference>
<dbReference type="InterPro" id="IPR017763">
    <property type="entry name" value="Cysteine_desulfurase_CsdE"/>
</dbReference>
<dbReference type="SUPFAM" id="SSF82649">
    <property type="entry name" value="SufE/NifU"/>
    <property type="match status" value="1"/>
</dbReference>
<gene>
    <name evidence="3" type="primary">csdE</name>
    <name evidence="3" type="ORF">LRP50_18985</name>
</gene>
<evidence type="ECO:0000256" key="1">
    <source>
        <dbReference type="ARBA" id="ARBA00010282"/>
    </source>
</evidence>
<evidence type="ECO:0000313" key="4">
    <source>
        <dbReference type="Proteomes" id="UP001149400"/>
    </source>
</evidence>
<dbReference type="PANTHER" id="PTHR43597:SF5">
    <property type="entry name" value="SUFE-LIKE PROTEIN 2, CHLOROPLASTIC"/>
    <property type="match status" value="1"/>
</dbReference>
<keyword evidence="3" id="KW-0808">Transferase</keyword>
<reference evidence="3" key="1">
    <citation type="submission" date="2021-12" db="EMBL/GenBank/DDBJ databases">
        <title>Enterovibrio ZSDZ35 sp. nov. and Enterovibrio ZSDZ42 sp. nov., isolated from coastal seawater in Qingdao.</title>
        <authorList>
            <person name="Zhang P."/>
        </authorList>
    </citation>
    <scope>NUCLEOTIDE SEQUENCE</scope>
    <source>
        <strain evidence="3">ZSDZ42</strain>
    </source>
</reference>
<dbReference type="EMBL" id="JAJUBC010000026">
    <property type="protein sequence ID" value="MDD1795218.1"/>
    <property type="molecule type" value="Genomic_DNA"/>
</dbReference>
<evidence type="ECO:0000313" key="3">
    <source>
        <dbReference type="EMBL" id="MDD1795218.1"/>
    </source>
</evidence>